<dbReference type="GO" id="GO:0016491">
    <property type="term" value="F:oxidoreductase activity"/>
    <property type="evidence" value="ECO:0007669"/>
    <property type="project" value="UniProtKB-KW"/>
</dbReference>
<reference evidence="2" key="1">
    <citation type="submission" date="2021-12" db="EMBL/GenBank/DDBJ databases">
        <authorList>
            <person name="Martin H S."/>
        </authorList>
    </citation>
    <scope>NUCLEOTIDE SEQUENCE</scope>
</reference>
<feature type="non-terminal residue" evidence="2">
    <location>
        <position position="249"/>
    </location>
</feature>
<dbReference type="PANTHER" id="PTHR43975:SF2">
    <property type="entry name" value="EG:BACR7A4.14 PROTEIN-RELATED"/>
    <property type="match status" value="1"/>
</dbReference>
<sequence length="249" mass="26902">MSFLNKVVIVTGASSGIGAATAILFAKEGANVVLVGRNVEKLQNVYEKCVKFGNKSIQIRADISNDEDAKRIIEKTIEIFGKLDVLINNAGLVRFAKIEDDDIMEVFDTILNTNLRAQVHLTHLAIPYLIKTKGNIVNVSSISGTLPPATKMIAYGTSKAALNHFTRGAAAEFAAHGVRVNTVSPGPVKTDVLLNAGISDPLEKLYPTPLQRISEPHEIGDLILFLASDKARAITGSEFVSDNGYMLKR</sequence>
<dbReference type="SUPFAM" id="SSF51735">
    <property type="entry name" value="NAD(P)-binding Rossmann-fold domains"/>
    <property type="match status" value="1"/>
</dbReference>
<evidence type="ECO:0000313" key="3">
    <source>
        <dbReference type="Proteomes" id="UP000838878"/>
    </source>
</evidence>
<dbReference type="PANTHER" id="PTHR43975">
    <property type="entry name" value="ZGC:101858"/>
    <property type="match status" value="1"/>
</dbReference>
<evidence type="ECO:0000313" key="2">
    <source>
        <dbReference type="EMBL" id="CAH0714020.1"/>
    </source>
</evidence>
<dbReference type="OrthoDB" id="47007at2759"/>
<proteinExistence type="predicted"/>
<dbReference type="InterPro" id="IPR036291">
    <property type="entry name" value="NAD(P)-bd_dom_sf"/>
</dbReference>
<organism evidence="2 3">
    <name type="scientific">Brenthis ino</name>
    <name type="common">lesser marbled fritillary</name>
    <dbReference type="NCBI Taxonomy" id="405034"/>
    <lineage>
        <taxon>Eukaryota</taxon>
        <taxon>Metazoa</taxon>
        <taxon>Ecdysozoa</taxon>
        <taxon>Arthropoda</taxon>
        <taxon>Hexapoda</taxon>
        <taxon>Insecta</taxon>
        <taxon>Pterygota</taxon>
        <taxon>Neoptera</taxon>
        <taxon>Endopterygota</taxon>
        <taxon>Lepidoptera</taxon>
        <taxon>Glossata</taxon>
        <taxon>Ditrysia</taxon>
        <taxon>Papilionoidea</taxon>
        <taxon>Nymphalidae</taxon>
        <taxon>Heliconiinae</taxon>
        <taxon>Argynnini</taxon>
        <taxon>Brenthis</taxon>
    </lineage>
</organism>
<evidence type="ECO:0000256" key="1">
    <source>
        <dbReference type="ARBA" id="ARBA00023002"/>
    </source>
</evidence>
<name>A0A8J9USM9_9NEOP</name>
<dbReference type="AlphaFoldDB" id="A0A8J9USM9"/>
<dbReference type="InterPro" id="IPR020904">
    <property type="entry name" value="Sc_DH/Rdtase_CS"/>
</dbReference>
<protein>
    <submittedName>
        <fullName evidence="2">Uncharacterized protein</fullName>
    </submittedName>
</protein>
<dbReference type="PROSITE" id="PS00061">
    <property type="entry name" value="ADH_SHORT"/>
    <property type="match status" value="1"/>
</dbReference>
<dbReference type="Pfam" id="PF13561">
    <property type="entry name" value="adh_short_C2"/>
    <property type="match status" value="1"/>
</dbReference>
<accession>A0A8J9USM9</accession>
<dbReference type="PRINTS" id="PR00081">
    <property type="entry name" value="GDHRDH"/>
</dbReference>
<dbReference type="FunFam" id="3.40.50.720:FF:000084">
    <property type="entry name" value="Short-chain dehydrogenase reductase"/>
    <property type="match status" value="1"/>
</dbReference>
<keyword evidence="3" id="KW-1185">Reference proteome</keyword>
<dbReference type="PRINTS" id="PR00080">
    <property type="entry name" value="SDRFAMILY"/>
</dbReference>
<dbReference type="Proteomes" id="UP000838878">
    <property type="component" value="Chromosome 1"/>
</dbReference>
<keyword evidence="1" id="KW-0560">Oxidoreductase</keyword>
<gene>
    <name evidence="2" type="ORF">BINO364_LOCUS1110</name>
</gene>
<dbReference type="InterPro" id="IPR002347">
    <property type="entry name" value="SDR_fam"/>
</dbReference>
<dbReference type="Gene3D" id="3.40.50.720">
    <property type="entry name" value="NAD(P)-binding Rossmann-like Domain"/>
    <property type="match status" value="1"/>
</dbReference>
<dbReference type="EMBL" id="OV170221">
    <property type="protein sequence ID" value="CAH0714020.1"/>
    <property type="molecule type" value="Genomic_DNA"/>
</dbReference>